<comment type="caution">
    <text evidence="1">The sequence shown here is derived from an EMBL/GenBank/DDBJ whole genome shotgun (WGS) entry which is preliminary data.</text>
</comment>
<reference evidence="1" key="1">
    <citation type="submission" date="2023-06" db="EMBL/GenBank/DDBJ databases">
        <authorList>
            <person name="Kurt Z."/>
        </authorList>
    </citation>
    <scope>NUCLEOTIDE SEQUENCE</scope>
</reference>
<dbReference type="EMBL" id="CAXDID020000607">
    <property type="protein sequence ID" value="CAL6106211.1"/>
    <property type="molecule type" value="Genomic_DNA"/>
</dbReference>
<evidence type="ECO:0000313" key="2">
    <source>
        <dbReference type="EMBL" id="CAL6106211.1"/>
    </source>
</evidence>
<keyword evidence="3" id="KW-1185">Reference proteome</keyword>
<evidence type="ECO:0000313" key="3">
    <source>
        <dbReference type="Proteomes" id="UP001642409"/>
    </source>
</evidence>
<proteinExistence type="predicted"/>
<evidence type="ECO:0000313" key="1">
    <source>
        <dbReference type="EMBL" id="CAI9937759.1"/>
    </source>
</evidence>
<gene>
    <name evidence="1" type="ORF">HINF_LOCUS25404</name>
    <name evidence="2" type="ORF">HINF_LOCUS73632</name>
</gene>
<dbReference type="Proteomes" id="UP001642409">
    <property type="component" value="Unassembled WGS sequence"/>
</dbReference>
<dbReference type="EMBL" id="CATOUU010000651">
    <property type="protein sequence ID" value="CAI9937759.1"/>
    <property type="molecule type" value="Genomic_DNA"/>
</dbReference>
<accession>A0AA86PMT6</accession>
<organism evidence="1">
    <name type="scientific">Hexamita inflata</name>
    <dbReference type="NCBI Taxonomy" id="28002"/>
    <lineage>
        <taxon>Eukaryota</taxon>
        <taxon>Metamonada</taxon>
        <taxon>Diplomonadida</taxon>
        <taxon>Hexamitidae</taxon>
        <taxon>Hexamitinae</taxon>
        <taxon>Hexamita</taxon>
    </lineage>
</organism>
<name>A0AA86PMT6_9EUKA</name>
<dbReference type="AlphaFoldDB" id="A0AA86PMT6"/>
<sequence>MKDLFDVHTNWKRIWDYKQENIPESTKNEPLHIQYAAVCAQTAYMCNILKALVVGEAEIERTFSFLRRQLDYTRSKLYPATLENILYVRIHDNMNYETQFEEYAKQIDNKEDETE</sequence>
<reference evidence="2 3" key="2">
    <citation type="submission" date="2024-07" db="EMBL/GenBank/DDBJ databases">
        <authorList>
            <person name="Akdeniz Z."/>
        </authorList>
    </citation>
    <scope>NUCLEOTIDE SEQUENCE [LARGE SCALE GENOMIC DNA]</scope>
</reference>
<protein>
    <submittedName>
        <fullName evidence="2">Hypothetical_protein</fullName>
    </submittedName>
</protein>